<dbReference type="PANTHER" id="PTHR43441:SF10">
    <property type="entry name" value="ACETYLTRANSFERASE"/>
    <property type="match status" value="1"/>
</dbReference>
<reference evidence="3" key="1">
    <citation type="journal article" date="2019" name="Int. J. Syst. Evol. Microbiol.">
        <title>The Global Catalogue of Microorganisms (GCM) 10K type strain sequencing project: providing services to taxonomists for standard genome sequencing and annotation.</title>
        <authorList>
            <consortium name="The Broad Institute Genomics Platform"/>
            <consortium name="The Broad Institute Genome Sequencing Center for Infectious Disease"/>
            <person name="Wu L."/>
            <person name="Ma J."/>
        </authorList>
    </citation>
    <scope>NUCLEOTIDE SEQUENCE [LARGE SCALE GENOMIC DNA]</scope>
    <source>
        <strain evidence="3">CGMCC 4.7178</strain>
    </source>
</reference>
<feature type="domain" description="N-acetyltransferase" evidence="1">
    <location>
        <begin position="15"/>
        <end position="178"/>
    </location>
</feature>
<evidence type="ECO:0000313" key="2">
    <source>
        <dbReference type="EMBL" id="GGO50593.1"/>
    </source>
</evidence>
<name>A0ABQ2MF15_9ACTN</name>
<accession>A0ABQ2MF15</accession>
<dbReference type="InterPro" id="IPR051908">
    <property type="entry name" value="Ribosomal_N-acetyltransferase"/>
</dbReference>
<proteinExistence type="predicted"/>
<dbReference type="Pfam" id="PF13302">
    <property type="entry name" value="Acetyltransf_3"/>
    <property type="match status" value="1"/>
</dbReference>
<protein>
    <submittedName>
        <fullName evidence="2">Acetyltransferase</fullName>
    </submittedName>
</protein>
<dbReference type="InterPro" id="IPR000182">
    <property type="entry name" value="GNAT_dom"/>
</dbReference>
<dbReference type="SUPFAM" id="SSF55729">
    <property type="entry name" value="Acyl-CoA N-acyltransferases (Nat)"/>
    <property type="match status" value="1"/>
</dbReference>
<evidence type="ECO:0000313" key="3">
    <source>
        <dbReference type="Proteomes" id="UP000631535"/>
    </source>
</evidence>
<dbReference type="RefSeq" id="WP_189037690.1">
    <property type="nucleotide sequence ID" value="NZ_BMMP01000009.1"/>
</dbReference>
<dbReference type="Gene3D" id="3.40.630.30">
    <property type="match status" value="1"/>
</dbReference>
<organism evidence="2 3">
    <name type="scientific">Streptomyces daqingensis</name>
    <dbReference type="NCBI Taxonomy" id="1472640"/>
    <lineage>
        <taxon>Bacteria</taxon>
        <taxon>Bacillati</taxon>
        <taxon>Actinomycetota</taxon>
        <taxon>Actinomycetes</taxon>
        <taxon>Kitasatosporales</taxon>
        <taxon>Streptomycetaceae</taxon>
        <taxon>Streptomyces</taxon>
    </lineage>
</organism>
<evidence type="ECO:0000259" key="1">
    <source>
        <dbReference type="PROSITE" id="PS51186"/>
    </source>
</evidence>
<dbReference type="EMBL" id="BMMP01000009">
    <property type="protein sequence ID" value="GGO50593.1"/>
    <property type="molecule type" value="Genomic_DNA"/>
</dbReference>
<dbReference type="PROSITE" id="PS51186">
    <property type="entry name" value="GNAT"/>
    <property type="match status" value="1"/>
</dbReference>
<sequence>MTAPEPVPVLPTERLVLRPLRAAHATEMAEVLSDPELYSFIGGAPPSVRTLRSRYERWEAGSPDPAELWCNWVLEARDDSRLTGTVQATVTRHDDGTRTAEIAWVVGTPWQGWGIATEAARALVAWLRGQRVTRIVAHVHPRHPASEAVAAAAGLSPTDDRQDGEVRWETRVLTADLDGLRDAVRRDAGADQETGGEDGP</sequence>
<comment type="caution">
    <text evidence="2">The sequence shown here is derived from an EMBL/GenBank/DDBJ whole genome shotgun (WGS) entry which is preliminary data.</text>
</comment>
<dbReference type="InterPro" id="IPR016181">
    <property type="entry name" value="Acyl_CoA_acyltransferase"/>
</dbReference>
<dbReference type="Proteomes" id="UP000631535">
    <property type="component" value="Unassembled WGS sequence"/>
</dbReference>
<dbReference type="PANTHER" id="PTHR43441">
    <property type="entry name" value="RIBOSOMAL-PROTEIN-SERINE ACETYLTRANSFERASE"/>
    <property type="match status" value="1"/>
</dbReference>
<gene>
    <name evidence="2" type="ORF">GCM10012287_30670</name>
</gene>
<keyword evidence="3" id="KW-1185">Reference proteome</keyword>
<dbReference type="CDD" id="cd04301">
    <property type="entry name" value="NAT_SF"/>
    <property type="match status" value="1"/>
</dbReference>